<feature type="compositionally biased region" description="Gly residues" evidence="1">
    <location>
        <begin position="107"/>
        <end position="118"/>
    </location>
</feature>
<feature type="compositionally biased region" description="Polar residues" evidence="1">
    <location>
        <begin position="196"/>
        <end position="210"/>
    </location>
</feature>
<accession>A0ABR3VMP0</accession>
<organism evidence="2 3">
    <name type="scientific">Humicola insolens</name>
    <name type="common">Soft-rot fungus</name>
    <dbReference type="NCBI Taxonomy" id="85995"/>
    <lineage>
        <taxon>Eukaryota</taxon>
        <taxon>Fungi</taxon>
        <taxon>Dikarya</taxon>
        <taxon>Ascomycota</taxon>
        <taxon>Pezizomycotina</taxon>
        <taxon>Sordariomycetes</taxon>
        <taxon>Sordariomycetidae</taxon>
        <taxon>Sordariales</taxon>
        <taxon>Chaetomiaceae</taxon>
        <taxon>Mycothermus</taxon>
    </lineage>
</organism>
<feature type="region of interest" description="Disordered" evidence="1">
    <location>
        <begin position="187"/>
        <end position="241"/>
    </location>
</feature>
<gene>
    <name evidence="2" type="ORF">VTJ49DRAFT_2909</name>
</gene>
<proteinExistence type="predicted"/>
<feature type="compositionally biased region" description="Low complexity" evidence="1">
    <location>
        <begin position="214"/>
        <end position="227"/>
    </location>
</feature>
<comment type="caution">
    <text evidence="2">The sequence shown here is derived from an EMBL/GenBank/DDBJ whole genome shotgun (WGS) entry which is preliminary data.</text>
</comment>
<sequence>MDPFLGRVVQLFKSLTAVWLCTKPRRLTNVLGRCQRPRHWPQQRFRLCEVHQRGRCAESHLGHEQYRVSRRPRGSLLSKPGGQIVVNMSRRFDGRQIRVDKASDTGPKGGRGGGSAGYARGGYAPPFGGTPIVASPMTGSPMTGSPVPGIAYGSQPPYGISPTMYHHQPYGRGYAPMAPAAYAVPPQGAWREKQSLRGNNKPTKANSSTAAWAPQPYGYPDPSQQGQPPQPPTQSPGQGGY</sequence>
<dbReference type="Proteomes" id="UP001583172">
    <property type="component" value="Unassembled WGS sequence"/>
</dbReference>
<evidence type="ECO:0000313" key="2">
    <source>
        <dbReference type="EMBL" id="KAL1843159.1"/>
    </source>
</evidence>
<protein>
    <submittedName>
        <fullName evidence="2">Uncharacterized protein</fullName>
    </submittedName>
</protein>
<feature type="region of interest" description="Disordered" evidence="1">
    <location>
        <begin position="95"/>
        <end position="118"/>
    </location>
</feature>
<evidence type="ECO:0000313" key="3">
    <source>
        <dbReference type="Proteomes" id="UP001583172"/>
    </source>
</evidence>
<evidence type="ECO:0000256" key="1">
    <source>
        <dbReference type="SAM" id="MobiDB-lite"/>
    </source>
</evidence>
<name>A0ABR3VMP0_HUMIN</name>
<reference evidence="2 3" key="1">
    <citation type="journal article" date="2024" name="Commun. Biol.">
        <title>Comparative genomic analysis of thermophilic fungi reveals convergent evolutionary adaptations and gene losses.</title>
        <authorList>
            <person name="Steindorff A.S."/>
            <person name="Aguilar-Pontes M.V."/>
            <person name="Robinson A.J."/>
            <person name="Andreopoulos B."/>
            <person name="LaButti K."/>
            <person name="Kuo A."/>
            <person name="Mondo S."/>
            <person name="Riley R."/>
            <person name="Otillar R."/>
            <person name="Haridas S."/>
            <person name="Lipzen A."/>
            <person name="Grimwood J."/>
            <person name="Schmutz J."/>
            <person name="Clum A."/>
            <person name="Reid I.D."/>
            <person name="Moisan M.C."/>
            <person name="Butler G."/>
            <person name="Nguyen T.T.M."/>
            <person name="Dewar K."/>
            <person name="Conant G."/>
            <person name="Drula E."/>
            <person name="Henrissat B."/>
            <person name="Hansel C."/>
            <person name="Singer S."/>
            <person name="Hutchinson M.I."/>
            <person name="de Vries R.P."/>
            <person name="Natvig D.O."/>
            <person name="Powell A.J."/>
            <person name="Tsang A."/>
            <person name="Grigoriev I.V."/>
        </authorList>
    </citation>
    <scope>NUCLEOTIDE SEQUENCE [LARGE SCALE GENOMIC DNA]</scope>
    <source>
        <strain evidence="2 3">CBS 620.91</strain>
    </source>
</reference>
<keyword evidence="3" id="KW-1185">Reference proteome</keyword>
<dbReference type="EMBL" id="JAZGSY010000023">
    <property type="protein sequence ID" value="KAL1843159.1"/>
    <property type="molecule type" value="Genomic_DNA"/>
</dbReference>